<dbReference type="OrthoDB" id="1001820at2759"/>
<dbReference type="AlphaFoldDB" id="A0A9D3U806"/>
<dbReference type="Pfam" id="PF13966">
    <property type="entry name" value="zf-RVT"/>
    <property type="match status" value="1"/>
</dbReference>
<evidence type="ECO:0000313" key="2">
    <source>
        <dbReference type="EMBL" id="KAH1031751.1"/>
    </source>
</evidence>
<dbReference type="Proteomes" id="UP000828251">
    <property type="component" value="Unassembled WGS sequence"/>
</dbReference>
<feature type="domain" description="Reverse transcriptase zinc-binding" evidence="1">
    <location>
        <begin position="50"/>
        <end position="136"/>
    </location>
</feature>
<evidence type="ECO:0000259" key="1">
    <source>
        <dbReference type="Pfam" id="PF13966"/>
    </source>
</evidence>
<organism evidence="2 3">
    <name type="scientific">Gossypium stocksii</name>
    <dbReference type="NCBI Taxonomy" id="47602"/>
    <lineage>
        <taxon>Eukaryota</taxon>
        <taxon>Viridiplantae</taxon>
        <taxon>Streptophyta</taxon>
        <taxon>Embryophyta</taxon>
        <taxon>Tracheophyta</taxon>
        <taxon>Spermatophyta</taxon>
        <taxon>Magnoliopsida</taxon>
        <taxon>eudicotyledons</taxon>
        <taxon>Gunneridae</taxon>
        <taxon>Pentapetalae</taxon>
        <taxon>rosids</taxon>
        <taxon>malvids</taxon>
        <taxon>Malvales</taxon>
        <taxon>Malvaceae</taxon>
        <taxon>Malvoideae</taxon>
        <taxon>Gossypium</taxon>
    </lineage>
</organism>
<sequence>MVKEDGSWNLDLFRIWLLEEVIEVIMGIPPPIPSEEPDRIIWCHTSSGDFSIKSAYKICKGDEWNAKDDKWKCVWKTLGPQRVRFFIWLVLKQRILSNVERVKRGLAVDPSCFVCGSPIEDILHILRNFNIAKDVWSQVITGNRLTTFFSLNLQYWILLNVQDTSVIPDGGSTWAGLFGMVKWRLWKNRNLFIFQGQPWSSREIVNNALCWATQWYSPSRVTPSGGVGSPLEEQAFESMIVFNTEE</sequence>
<protein>
    <recommendedName>
        <fullName evidence="1">Reverse transcriptase zinc-binding domain-containing protein</fullName>
    </recommendedName>
</protein>
<gene>
    <name evidence="2" type="ORF">J1N35_043925</name>
</gene>
<proteinExistence type="predicted"/>
<comment type="caution">
    <text evidence="2">The sequence shown here is derived from an EMBL/GenBank/DDBJ whole genome shotgun (WGS) entry which is preliminary data.</text>
</comment>
<dbReference type="EMBL" id="JAIQCV010000013">
    <property type="protein sequence ID" value="KAH1031751.1"/>
    <property type="molecule type" value="Genomic_DNA"/>
</dbReference>
<dbReference type="InterPro" id="IPR026960">
    <property type="entry name" value="RVT-Znf"/>
</dbReference>
<evidence type="ECO:0000313" key="3">
    <source>
        <dbReference type="Proteomes" id="UP000828251"/>
    </source>
</evidence>
<keyword evidence="3" id="KW-1185">Reference proteome</keyword>
<name>A0A9D3U806_9ROSI</name>
<reference evidence="2 3" key="1">
    <citation type="journal article" date="2021" name="Plant Biotechnol. J.">
        <title>Multi-omics assisted identification of the key and species-specific regulatory components of drought-tolerant mechanisms in Gossypium stocksii.</title>
        <authorList>
            <person name="Yu D."/>
            <person name="Ke L."/>
            <person name="Zhang D."/>
            <person name="Wu Y."/>
            <person name="Sun Y."/>
            <person name="Mei J."/>
            <person name="Sun J."/>
            <person name="Sun Y."/>
        </authorList>
    </citation>
    <scope>NUCLEOTIDE SEQUENCE [LARGE SCALE GENOMIC DNA]</scope>
    <source>
        <strain evidence="3">cv. E1</strain>
        <tissue evidence="2">Leaf</tissue>
    </source>
</reference>
<accession>A0A9D3U806</accession>